<dbReference type="PRINTS" id="PR00035">
    <property type="entry name" value="HTHGNTR"/>
</dbReference>
<dbReference type="GO" id="GO:0003700">
    <property type="term" value="F:DNA-binding transcription factor activity"/>
    <property type="evidence" value="ECO:0007669"/>
    <property type="project" value="InterPro"/>
</dbReference>
<dbReference type="OrthoDB" id="5454556at2"/>
<evidence type="ECO:0000256" key="2">
    <source>
        <dbReference type="ARBA" id="ARBA00023125"/>
    </source>
</evidence>
<evidence type="ECO:0000313" key="5">
    <source>
        <dbReference type="EMBL" id="SDE63834.1"/>
    </source>
</evidence>
<dbReference type="GO" id="GO:0003677">
    <property type="term" value="F:DNA binding"/>
    <property type="evidence" value="ECO:0007669"/>
    <property type="project" value="UniProtKB-KW"/>
</dbReference>
<dbReference type="InterPro" id="IPR000524">
    <property type="entry name" value="Tscrpt_reg_HTH_GntR"/>
</dbReference>
<dbReference type="Pfam" id="PF00392">
    <property type="entry name" value="GntR"/>
    <property type="match status" value="1"/>
</dbReference>
<dbReference type="AlphaFoldDB" id="A0A1G7EJM7"/>
<dbReference type="GO" id="GO:0045892">
    <property type="term" value="P:negative regulation of DNA-templated transcription"/>
    <property type="evidence" value="ECO:0007669"/>
    <property type="project" value="TreeGrafter"/>
</dbReference>
<evidence type="ECO:0000259" key="4">
    <source>
        <dbReference type="PROSITE" id="PS50949"/>
    </source>
</evidence>
<dbReference type="RefSeq" id="WP_092786847.1">
    <property type="nucleotide sequence ID" value="NZ_FNAP01000009.1"/>
</dbReference>
<name>A0A1G7EJM7_9PROT</name>
<dbReference type="SMART" id="SM00345">
    <property type="entry name" value="HTH_GNTR"/>
    <property type="match status" value="1"/>
</dbReference>
<dbReference type="SMART" id="SM00866">
    <property type="entry name" value="UTRA"/>
    <property type="match status" value="1"/>
</dbReference>
<organism evidence="5 6">
    <name type="scientific">Rhodospira trueperi</name>
    <dbReference type="NCBI Taxonomy" id="69960"/>
    <lineage>
        <taxon>Bacteria</taxon>
        <taxon>Pseudomonadati</taxon>
        <taxon>Pseudomonadota</taxon>
        <taxon>Alphaproteobacteria</taxon>
        <taxon>Rhodospirillales</taxon>
        <taxon>Rhodospirillaceae</taxon>
        <taxon>Rhodospira</taxon>
    </lineage>
</organism>
<dbReference type="SUPFAM" id="SSF64288">
    <property type="entry name" value="Chorismate lyase-like"/>
    <property type="match status" value="1"/>
</dbReference>
<dbReference type="PROSITE" id="PS50949">
    <property type="entry name" value="HTH_GNTR"/>
    <property type="match status" value="1"/>
</dbReference>
<dbReference type="PANTHER" id="PTHR44846">
    <property type="entry name" value="MANNOSYL-D-GLYCERATE TRANSPORT/METABOLISM SYSTEM REPRESSOR MNGR-RELATED"/>
    <property type="match status" value="1"/>
</dbReference>
<reference evidence="5 6" key="1">
    <citation type="submission" date="2016-10" db="EMBL/GenBank/DDBJ databases">
        <authorList>
            <person name="de Groot N.N."/>
        </authorList>
    </citation>
    <scope>NUCLEOTIDE SEQUENCE [LARGE SCALE GENOMIC DNA]</scope>
    <source>
        <strain evidence="5 6">ATCC 700224</strain>
    </source>
</reference>
<dbReference type="SUPFAM" id="SSF46785">
    <property type="entry name" value="Winged helix' DNA-binding domain"/>
    <property type="match status" value="1"/>
</dbReference>
<dbReference type="InterPro" id="IPR036388">
    <property type="entry name" value="WH-like_DNA-bd_sf"/>
</dbReference>
<sequence>MVLPRRGGVALWRQIQMHLERQLSDGSLQPGDRLPTEAQLSEQFGVNRHTVRRALAGLETRGLIRVEQGRGTFVREDVLAYRISERTRFTENVAGEQRSPARTLVSATERPADAAVAGALGLAPDALVLSVEMVGDSDGRRISFSEHQFPAALFPGLAEAMQAELSVSRALRRVGIVDYRRKWTRVTARMPSGREADMLQQPRTRPVLVSESVNVDPDGRLIEFGLTRFNSDWVQIVLEP</sequence>
<evidence type="ECO:0000256" key="3">
    <source>
        <dbReference type="ARBA" id="ARBA00023163"/>
    </source>
</evidence>
<dbReference type="InterPro" id="IPR050679">
    <property type="entry name" value="Bact_HTH_transcr_reg"/>
</dbReference>
<dbReference type="InterPro" id="IPR028978">
    <property type="entry name" value="Chorismate_lyase_/UTRA_dom_sf"/>
</dbReference>
<dbReference type="EMBL" id="FNAP01000009">
    <property type="protein sequence ID" value="SDE63834.1"/>
    <property type="molecule type" value="Genomic_DNA"/>
</dbReference>
<dbReference type="Pfam" id="PF07702">
    <property type="entry name" value="UTRA"/>
    <property type="match status" value="1"/>
</dbReference>
<protein>
    <submittedName>
        <fullName evidence="5">GntR family transcriptional regulator, phosphonate transport system regulatory protein</fullName>
    </submittedName>
</protein>
<proteinExistence type="predicted"/>
<feature type="domain" description="HTH gntR-type" evidence="4">
    <location>
        <begin position="9"/>
        <end position="77"/>
    </location>
</feature>
<dbReference type="NCBIfam" id="TIGR02325">
    <property type="entry name" value="C_P_lyase_phnF"/>
    <property type="match status" value="1"/>
</dbReference>
<keyword evidence="2" id="KW-0238">DNA-binding</keyword>
<dbReference type="STRING" id="69960.SAMN05421720_109102"/>
<keyword evidence="1" id="KW-0805">Transcription regulation</keyword>
<dbReference type="Gene3D" id="1.10.10.10">
    <property type="entry name" value="Winged helix-like DNA-binding domain superfamily/Winged helix DNA-binding domain"/>
    <property type="match status" value="1"/>
</dbReference>
<dbReference type="InterPro" id="IPR036390">
    <property type="entry name" value="WH_DNA-bd_sf"/>
</dbReference>
<dbReference type="CDD" id="cd07377">
    <property type="entry name" value="WHTH_GntR"/>
    <property type="match status" value="1"/>
</dbReference>
<keyword evidence="6" id="KW-1185">Reference proteome</keyword>
<dbReference type="InterPro" id="IPR012702">
    <property type="entry name" value="CP_lyase_PhnF"/>
</dbReference>
<evidence type="ECO:0000256" key="1">
    <source>
        <dbReference type="ARBA" id="ARBA00023015"/>
    </source>
</evidence>
<evidence type="ECO:0000313" key="6">
    <source>
        <dbReference type="Proteomes" id="UP000199412"/>
    </source>
</evidence>
<dbReference type="Gene3D" id="3.40.1410.10">
    <property type="entry name" value="Chorismate lyase-like"/>
    <property type="match status" value="1"/>
</dbReference>
<keyword evidence="3" id="KW-0804">Transcription</keyword>
<dbReference type="Proteomes" id="UP000199412">
    <property type="component" value="Unassembled WGS sequence"/>
</dbReference>
<gene>
    <name evidence="5" type="ORF">SAMN05421720_109102</name>
</gene>
<dbReference type="InterPro" id="IPR011663">
    <property type="entry name" value="UTRA"/>
</dbReference>
<accession>A0A1G7EJM7</accession>
<dbReference type="PANTHER" id="PTHR44846:SF1">
    <property type="entry name" value="MANNOSYL-D-GLYCERATE TRANSPORT_METABOLISM SYSTEM REPRESSOR MNGR-RELATED"/>
    <property type="match status" value="1"/>
</dbReference>